<dbReference type="Pfam" id="PF06108">
    <property type="entry name" value="DUF952"/>
    <property type="match status" value="1"/>
</dbReference>
<name>A0A0A0K1V2_9MICO</name>
<dbReference type="eggNOG" id="COG3502">
    <property type="taxonomic scope" value="Bacteria"/>
</dbReference>
<dbReference type="SUPFAM" id="SSF56399">
    <property type="entry name" value="ADP-ribosylation"/>
    <property type="match status" value="1"/>
</dbReference>
<dbReference type="AlphaFoldDB" id="A0A0A0K1V2"/>
<evidence type="ECO:0008006" key="3">
    <source>
        <dbReference type="Google" id="ProtNLM"/>
    </source>
</evidence>
<evidence type="ECO:0000313" key="1">
    <source>
        <dbReference type="EMBL" id="KGN42307.1"/>
    </source>
</evidence>
<organism evidence="1 2">
    <name type="scientific">Knoellia aerolata DSM 18566</name>
    <dbReference type="NCBI Taxonomy" id="1385519"/>
    <lineage>
        <taxon>Bacteria</taxon>
        <taxon>Bacillati</taxon>
        <taxon>Actinomycetota</taxon>
        <taxon>Actinomycetes</taxon>
        <taxon>Micrococcales</taxon>
        <taxon>Intrasporangiaceae</taxon>
        <taxon>Knoellia</taxon>
    </lineage>
</organism>
<dbReference type="Proteomes" id="UP000030013">
    <property type="component" value="Unassembled WGS sequence"/>
</dbReference>
<gene>
    <name evidence="1" type="ORF">N801_00625</name>
</gene>
<accession>A0A0A0K1V2</accession>
<sequence>MSVIGDGRIHHVTSPQTWARAVEEGAFTESTLGRSLAEEGFIHCCDPDQLDGVLTRYYADVPHELLLLTVDPELLEPPLLREVGDPATGETFPHVYGPINPDAVIETRVLRPPHARP</sequence>
<dbReference type="PANTHER" id="PTHR34129:SF1">
    <property type="entry name" value="DUF952 DOMAIN-CONTAINING PROTEIN"/>
    <property type="match status" value="1"/>
</dbReference>
<dbReference type="OrthoDB" id="5638018at2"/>
<evidence type="ECO:0000313" key="2">
    <source>
        <dbReference type="Proteomes" id="UP000030013"/>
    </source>
</evidence>
<dbReference type="EMBL" id="AVPL01000006">
    <property type="protein sequence ID" value="KGN42307.1"/>
    <property type="molecule type" value="Genomic_DNA"/>
</dbReference>
<protein>
    <recommendedName>
        <fullName evidence="3">Glutathione S-transferase</fullName>
    </recommendedName>
</protein>
<dbReference type="Gene3D" id="3.20.170.20">
    <property type="entry name" value="Protein of unknown function DUF952"/>
    <property type="match status" value="1"/>
</dbReference>
<dbReference type="RefSeq" id="WP_035933344.1">
    <property type="nucleotide sequence ID" value="NZ_AVPL01000006.1"/>
</dbReference>
<dbReference type="STRING" id="1385519.N801_00625"/>
<reference evidence="1 2" key="1">
    <citation type="submission" date="2013-08" db="EMBL/GenBank/DDBJ databases">
        <title>The genome sequence of Knoellia aerolata.</title>
        <authorList>
            <person name="Zhu W."/>
            <person name="Wang G."/>
        </authorList>
    </citation>
    <scope>NUCLEOTIDE SEQUENCE [LARGE SCALE GENOMIC DNA]</scope>
    <source>
        <strain evidence="1 2">DSM 18566</strain>
    </source>
</reference>
<dbReference type="InterPro" id="IPR009297">
    <property type="entry name" value="DUF952"/>
</dbReference>
<comment type="caution">
    <text evidence="1">The sequence shown here is derived from an EMBL/GenBank/DDBJ whole genome shotgun (WGS) entry which is preliminary data.</text>
</comment>
<proteinExistence type="predicted"/>
<dbReference type="PANTHER" id="PTHR34129">
    <property type="entry name" value="BLR1139 PROTEIN"/>
    <property type="match status" value="1"/>
</dbReference>
<keyword evidence="2" id="KW-1185">Reference proteome</keyword>